<dbReference type="PANTHER" id="PTHR30616:SF2">
    <property type="entry name" value="PURINE NUCLEOSIDE PHOSPHORYLASE LACC1"/>
    <property type="match status" value="1"/>
</dbReference>
<evidence type="ECO:0000256" key="5">
    <source>
        <dbReference type="ARBA" id="ARBA00022679"/>
    </source>
</evidence>
<reference evidence="13 14" key="1">
    <citation type="submission" date="2019-09" db="EMBL/GenBank/DDBJ databases">
        <title>Whole genome sequences of isolates from the Mars Exploration Rovers.</title>
        <authorList>
            <person name="Seuylemezian A."/>
            <person name="Vaishampayan P."/>
        </authorList>
    </citation>
    <scope>NUCLEOTIDE SEQUENCE [LARGE SCALE GENOMIC DNA]</scope>
    <source>
        <strain evidence="13 14">MER_TA_151</strain>
    </source>
</reference>
<dbReference type="NCBIfam" id="TIGR00726">
    <property type="entry name" value="peptidoglycan editing factor PgeF"/>
    <property type="match status" value="1"/>
</dbReference>
<dbReference type="GO" id="GO:0017061">
    <property type="term" value="F:S-methyl-5-thioadenosine phosphorylase activity"/>
    <property type="evidence" value="ECO:0007669"/>
    <property type="project" value="UniProtKB-EC"/>
</dbReference>
<dbReference type="InterPro" id="IPR038371">
    <property type="entry name" value="Cu_polyphenol_OxRdtase_sf"/>
</dbReference>
<keyword evidence="14" id="KW-1185">Reference proteome</keyword>
<dbReference type="PANTHER" id="PTHR30616">
    <property type="entry name" value="UNCHARACTERIZED PROTEIN YFIH"/>
    <property type="match status" value="1"/>
</dbReference>
<evidence type="ECO:0000256" key="4">
    <source>
        <dbReference type="ARBA" id="ARBA00007353"/>
    </source>
</evidence>
<evidence type="ECO:0000313" key="13">
    <source>
        <dbReference type="EMBL" id="KAA9025951.1"/>
    </source>
</evidence>
<proteinExistence type="inferred from homology"/>
<dbReference type="OrthoDB" id="4279at2"/>
<keyword evidence="5" id="KW-0808">Transferase</keyword>
<dbReference type="Pfam" id="PF02578">
    <property type="entry name" value="Cu-oxidase_4"/>
    <property type="match status" value="1"/>
</dbReference>
<comment type="catalytic activity">
    <reaction evidence="11">
        <text>S-methyl-5'-thioadenosine + phosphate = 5-(methylsulfanyl)-alpha-D-ribose 1-phosphate + adenine</text>
        <dbReference type="Rhea" id="RHEA:11852"/>
        <dbReference type="ChEBI" id="CHEBI:16708"/>
        <dbReference type="ChEBI" id="CHEBI:17509"/>
        <dbReference type="ChEBI" id="CHEBI:43474"/>
        <dbReference type="ChEBI" id="CHEBI:58533"/>
        <dbReference type="EC" id="2.4.2.28"/>
    </reaction>
    <physiologicalReaction direction="left-to-right" evidence="11">
        <dbReference type="Rhea" id="RHEA:11853"/>
    </physiologicalReaction>
</comment>
<sequence>MDPFILKEKEYFIVDDWVQRFPSLSVGFTTKNGGKSSGDFSSLNVGFHVNDNEQAVNENRLLLSEKLDFPLTNWIGAQQTHEIGIKKITAADKGNGAVSYANAFKQTDGFYTFEHGILLTLCYADCVPLYFLHPESCAIGIAHAGWKGTVNGIAEEMIRAFQSEGLNSNDIFVAIGPSICENCYIVDDRVINLVQNKLEDVELKPYNLISDHQYNLNLKECNKEILLKAGVLRENILITNLCTSCQKDHFYSHRRDRGKTGRMMSFIGWKEDIL</sequence>
<comment type="catalytic activity">
    <reaction evidence="9">
        <text>adenosine + H2O + H(+) = inosine + NH4(+)</text>
        <dbReference type="Rhea" id="RHEA:24408"/>
        <dbReference type="ChEBI" id="CHEBI:15377"/>
        <dbReference type="ChEBI" id="CHEBI:15378"/>
        <dbReference type="ChEBI" id="CHEBI:16335"/>
        <dbReference type="ChEBI" id="CHEBI:17596"/>
        <dbReference type="ChEBI" id="CHEBI:28938"/>
        <dbReference type="EC" id="3.5.4.4"/>
    </reaction>
    <physiologicalReaction direction="left-to-right" evidence="9">
        <dbReference type="Rhea" id="RHEA:24409"/>
    </physiologicalReaction>
</comment>
<evidence type="ECO:0000256" key="11">
    <source>
        <dbReference type="ARBA" id="ARBA00049893"/>
    </source>
</evidence>
<evidence type="ECO:0000256" key="8">
    <source>
        <dbReference type="ARBA" id="ARBA00022833"/>
    </source>
</evidence>
<dbReference type="SUPFAM" id="SSF64438">
    <property type="entry name" value="CNF1/YfiH-like putative cysteine hydrolases"/>
    <property type="match status" value="1"/>
</dbReference>
<dbReference type="GO" id="GO:0016787">
    <property type="term" value="F:hydrolase activity"/>
    <property type="evidence" value="ECO:0007669"/>
    <property type="project" value="UniProtKB-KW"/>
</dbReference>
<name>A0A5J5HUV3_9BACI</name>
<dbReference type="GO" id="GO:0005507">
    <property type="term" value="F:copper ion binding"/>
    <property type="evidence" value="ECO:0007669"/>
    <property type="project" value="TreeGrafter"/>
</dbReference>
<evidence type="ECO:0000256" key="12">
    <source>
        <dbReference type="RuleBase" id="RU361274"/>
    </source>
</evidence>
<evidence type="ECO:0000256" key="3">
    <source>
        <dbReference type="ARBA" id="ARBA00003215"/>
    </source>
</evidence>
<dbReference type="Proteomes" id="UP000326671">
    <property type="component" value="Unassembled WGS sequence"/>
</dbReference>
<comment type="similarity">
    <text evidence="4 12">Belongs to the purine nucleoside phosphorylase YfiH/LACC1 family.</text>
</comment>
<comment type="catalytic activity">
    <reaction evidence="1">
        <text>inosine + phosphate = alpha-D-ribose 1-phosphate + hypoxanthine</text>
        <dbReference type="Rhea" id="RHEA:27646"/>
        <dbReference type="ChEBI" id="CHEBI:17368"/>
        <dbReference type="ChEBI" id="CHEBI:17596"/>
        <dbReference type="ChEBI" id="CHEBI:43474"/>
        <dbReference type="ChEBI" id="CHEBI:57720"/>
        <dbReference type="EC" id="2.4.2.1"/>
    </reaction>
    <physiologicalReaction direction="left-to-right" evidence="1">
        <dbReference type="Rhea" id="RHEA:27647"/>
    </physiologicalReaction>
</comment>
<dbReference type="InterPro" id="IPR011324">
    <property type="entry name" value="Cytotoxic_necrot_fac-like_cat"/>
</dbReference>
<dbReference type="EMBL" id="VYKL01000015">
    <property type="protein sequence ID" value="KAA9025951.1"/>
    <property type="molecule type" value="Genomic_DNA"/>
</dbReference>
<evidence type="ECO:0000313" key="14">
    <source>
        <dbReference type="Proteomes" id="UP000326671"/>
    </source>
</evidence>
<evidence type="ECO:0000256" key="1">
    <source>
        <dbReference type="ARBA" id="ARBA00000553"/>
    </source>
</evidence>
<dbReference type="Gene3D" id="3.60.140.10">
    <property type="entry name" value="CNF1/YfiH-like putative cysteine hydrolases"/>
    <property type="match status" value="1"/>
</dbReference>
<dbReference type="RefSeq" id="WP_150439602.1">
    <property type="nucleotide sequence ID" value="NZ_VYKL01000015.1"/>
</dbReference>
<comment type="catalytic activity">
    <reaction evidence="10">
        <text>adenosine + phosphate = alpha-D-ribose 1-phosphate + adenine</text>
        <dbReference type="Rhea" id="RHEA:27642"/>
        <dbReference type="ChEBI" id="CHEBI:16335"/>
        <dbReference type="ChEBI" id="CHEBI:16708"/>
        <dbReference type="ChEBI" id="CHEBI:43474"/>
        <dbReference type="ChEBI" id="CHEBI:57720"/>
        <dbReference type="EC" id="2.4.2.1"/>
    </reaction>
    <physiologicalReaction direction="left-to-right" evidence="10">
        <dbReference type="Rhea" id="RHEA:27643"/>
    </physiologicalReaction>
</comment>
<dbReference type="InterPro" id="IPR003730">
    <property type="entry name" value="Cu_polyphenol_OxRdtase"/>
</dbReference>
<accession>A0A5J5HUV3</accession>
<gene>
    <name evidence="13" type="primary">pgeF</name>
    <name evidence="13" type="ORF">F4V44_08705</name>
</gene>
<evidence type="ECO:0000256" key="7">
    <source>
        <dbReference type="ARBA" id="ARBA00022801"/>
    </source>
</evidence>
<dbReference type="CDD" id="cd16833">
    <property type="entry name" value="YfiH"/>
    <property type="match status" value="1"/>
</dbReference>
<evidence type="ECO:0000256" key="10">
    <source>
        <dbReference type="ARBA" id="ARBA00048968"/>
    </source>
</evidence>
<keyword evidence="7" id="KW-0378">Hydrolase</keyword>
<protein>
    <recommendedName>
        <fullName evidence="12">Purine nucleoside phosphorylase</fullName>
    </recommendedName>
</protein>
<comment type="cofactor">
    <cofactor evidence="2">
        <name>Zn(2+)</name>
        <dbReference type="ChEBI" id="CHEBI:29105"/>
    </cofactor>
</comment>
<evidence type="ECO:0000256" key="2">
    <source>
        <dbReference type="ARBA" id="ARBA00001947"/>
    </source>
</evidence>
<dbReference type="AlphaFoldDB" id="A0A5J5HUV3"/>
<evidence type="ECO:0000256" key="9">
    <source>
        <dbReference type="ARBA" id="ARBA00047989"/>
    </source>
</evidence>
<comment type="caution">
    <text evidence="13">The sequence shown here is derived from an EMBL/GenBank/DDBJ whole genome shotgun (WGS) entry which is preliminary data.</text>
</comment>
<evidence type="ECO:0000256" key="6">
    <source>
        <dbReference type="ARBA" id="ARBA00022723"/>
    </source>
</evidence>
<keyword evidence="8" id="KW-0862">Zinc</keyword>
<comment type="function">
    <text evidence="3">Purine nucleoside enzyme that catalyzes the phosphorolysis of adenosine and inosine nucleosides, yielding D-ribose 1-phosphate and the respective free bases, adenine and hypoxanthine. Also catalyzes the phosphorolysis of S-methyl-5'-thioadenosine into adenine and S-methyl-5-thio-alpha-D-ribose 1-phosphate. Also has adenosine deaminase activity.</text>
</comment>
<keyword evidence="6" id="KW-0479">Metal-binding</keyword>
<organism evidence="13 14">
    <name type="scientific">Niallia endozanthoxylica</name>
    <dbReference type="NCBI Taxonomy" id="2036016"/>
    <lineage>
        <taxon>Bacteria</taxon>
        <taxon>Bacillati</taxon>
        <taxon>Bacillota</taxon>
        <taxon>Bacilli</taxon>
        <taxon>Bacillales</taxon>
        <taxon>Bacillaceae</taxon>
        <taxon>Niallia</taxon>
    </lineage>
</organism>